<proteinExistence type="inferred from homology"/>
<dbReference type="PRINTS" id="PR01932">
    <property type="entry name" value="INTRLEUKIN17"/>
</dbReference>
<comment type="similarity">
    <text evidence="2">Belongs to the IL-17 family.</text>
</comment>
<dbReference type="Pfam" id="PF06083">
    <property type="entry name" value="IL17"/>
    <property type="match status" value="1"/>
</dbReference>
<dbReference type="InterPro" id="IPR020440">
    <property type="entry name" value="IL-17_chr"/>
</dbReference>
<accession>A0ABM0MXQ9</accession>
<evidence type="ECO:0000313" key="8">
    <source>
        <dbReference type="Proteomes" id="UP000694865"/>
    </source>
</evidence>
<dbReference type="Gene3D" id="2.10.90.10">
    <property type="entry name" value="Cystine-knot cytokines"/>
    <property type="match status" value="1"/>
</dbReference>
<gene>
    <name evidence="9" type="primary">LOC102809080</name>
</gene>
<evidence type="ECO:0000256" key="2">
    <source>
        <dbReference type="ARBA" id="ARBA00007236"/>
    </source>
</evidence>
<feature type="non-terminal residue" evidence="9">
    <location>
        <position position="227"/>
    </location>
</feature>
<dbReference type="GeneID" id="102809080"/>
<dbReference type="InterPro" id="IPR029034">
    <property type="entry name" value="Cystine-knot_cytokine"/>
</dbReference>
<name>A0ABM0MXQ9_SACKO</name>
<evidence type="ECO:0000256" key="4">
    <source>
        <dbReference type="ARBA" id="ARBA00022525"/>
    </source>
</evidence>
<dbReference type="Proteomes" id="UP000694865">
    <property type="component" value="Unplaced"/>
</dbReference>
<comment type="subcellular location">
    <subcellularLocation>
        <location evidence="1">Secreted</location>
    </subcellularLocation>
</comment>
<protein>
    <submittedName>
        <fullName evidence="9">Uncharacterized protein LOC102809080</fullName>
    </submittedName>
</protein>
<feature type="signal peptide" evidence="7">
    <location>
        <begin position="1"/>
        <end position="24"/>
    </location>
</feature>
<dbReference type="SUPFAM" id="SSF57501">
    <property type="entry name" value="Cystine-knot cytokines"/>
    <property type="match status" value="1"/>
</dbReference>
<dbReference type="InterPro" id="IPR010345">
    <property type="entry name" value="IL-17_fam"/>
</dbReference>
<keyword evidence="4" id="KW-0964">Secreted</keyword>
<keyword evidence="8" id="KW-1185">Reference proteome</keyword>
<feature type="compositionally biased region" description="Basic and acidic residues" evidence="6">
    <location>
        <begin position="51"/>
        <end position="61"/>
    </location>
</feature>
<evidence type="ECO:0000256" key="7">
    <source>
        <dbReference type="SAM" id="SignalP"/>
    </source>
</evidence>
<evidence type="ECO:0000256" key="3">
    <source>
        <dbReference type="ARBA" id="ARBA00022514"/>
    </source>
</evidence>
<keyword evidence="5 7" id="KW-0732">Signal</keyword>
<keyword evidence="3" id="KW-0202">Cytokine</keyword>
<evidence type="ECO:0000313" key="9">
    <source>
        <dbReference type="RefSeq" id="XP_006824800.1"/>
    </source>
</evidence>
<evidence type="ECO:0000256" key="6">
    <source>
        <dbReference type="SAM" id="MobiDB-lite"/>
    </source>
</evidence>
<dbReference type="RefSeq" id="XP_006824800.1">
    <property type="nucleotide sequence ID" value="XM_006824737.1"/>
</dbReference>
<organism evidence="8 9">
    <name type="scientific">Saccoglossus kowalevskii</name>
    <name type="common">Acorn worm</name>
    <dbReference type="NCBI Taxonomy" id="10224"/>
    <lineage>
        <taxon>Eukaryota</taxon>
        <taxon>Metazoa</taxon>
        <taxon>Hemichordata</taxon>
        <taxon>Enteropneusta</taxon>
        <taxon>Harrimaniidae</taxon>
        <taxon>Saccoglossus</taxon>
    </lineage>
</organism>
<reference evidence="9" key="1">
    <citation type="submission" date="2025-08" db="UniProtKB">
        <authorList>
            <consortium name="RefSeq"/>
        </authorList>
    </citation>
    <scope>IDENTIFICATION</scope>
    <source>
        <tissue evidence="9">Testes</tissue>
    </source>
</reference>
<feature type="chain" id="PRO_5047354005" evidence="7">
    <location>
        <begin position="25"/>
        <end position="227"/>
    </location>
</feature>
<evidence type="ECO:0000256" key="5">
    <source>
        <dbReference type="ARBA" id="ARBA00022729"/>
    </source>
</evidence>
<evidence type="ECO:0000256" key="1">
    <source>
        <dbReference type="ARBA" id="ARBA00004613"/>
    </source>
</evidence>
<sequence>MDFKQISFFILCLMAVYLLRVGESRIVKIIQKNNSDDDNTGVIPIGGEENEGTHENEREGTGHVNDIESCLEPSEQELHRRMMRKEKSYPHSPAFTLFAGSDSTSRNSINSVHGQRHTYPTPNFTCPLHLNVSLSADIAARSLCPWTYTIDSDPDRFPKVMAVASCRCKDCIDASVRGGLSVVNTCETVTYLVRVLKRTGCRDGFYQYKFAWEHVPVACVCVRPKVF</sequence>
<feature type="region of interest" description="Disordered" evidence="6">
    <location>
        <begin position="40"/>
        <end position="63"/>
    </location>
</feature>